<sequence length="451" mass="46380">MSRRPTTYAPSPDVIVVGAGPAGAVVARRLAEAGADVLVLEAGPDTRDLRRLPALTLPLHAEDPRARPIDARVPSGETLGLWRGRGPGGSGAINGAAWTPAPREVIETWTGFDPRRYDDGLARAEAVMAPAEVSASPLAEELANTLGIPLQPGRLTIETGGERRDPWTAYAPEPAGARLRCDARVRELILSPATPDGPHSSTSVGGVVLDDGERLGSPAVVLAAGAIDTAHLLLGAADNAATMMDPAHNAALRSVGADAREHPEVLLDVPAPLHAMLSASPQGILGARIPLAIGGRRLEIRPYETAFHKAIPGLPKMAPQIGIALLDPRSASTVDAAVRLEARPDASDRQALDAGAELVSGALSTLAGGRGRPAGEEVRRHTGYSQHLYGTAAMGTVTDAGGRIEGLGGLRVADASILPPGLGAGPYASVFAVAEAVSESIASDMRDGLAR</sequence>
<dbReference type="RefSeq" id="WP_303911515.1">
    <property type="nucleotide sequence ID" value="NZ_DYXM01000103.1"/>
</dbReference>
<evidence type="ECO:0000313" key="4">
    <source>
        <dbReference type="Proteomes" id="UP000776650"/>
    </source>
</evidence>
<dbReference type="PRINTS" id="PR00411">
    <property type="entry name" value="PNDRDTASEI"/>
</dbReference>
<dbReference type="PANTHER" id="PTHR11552:SF147">
    <property type="entry name" value="CHOLINE DEHYDROGENASE, MITOCHONDRIAL"/>
    <property type="match status" value="1"/>
</dbReference>
<dbReference type="AlphaFoldDB" id="A0A921F291"/>
<feature type="domain" description="Glucose-methanol-choline oxidoreductase C-terminal" evidence="2">
    <location>
        <begin position="336"/>
        <end position="434"/>
    </location>
</feature>
<gene>
    <name evidence="3" type="ORF">K8V11_05585</name>
</gene>
<evidence type="ECO:0000256" key="1">
    <source>
        <dbReference type="ARBA" id="ARBA00010790"/>
    </source>
</evidence>
<dbReference type="EMBL" id="DYXM01000103">
    <property type="protein sequence ID" value="HJE90462.1"/>
    <property type="molecule type" value="Genomic_DNA"/>
</dbReference>
<evidence type="ECO:0000313" key="3">
    <source>
        <dbReference type="EMBL" id="HJE90462.1"/>
    </source>
</evidence>
<dbReference type="SUPFAM" id="SSF51905">
    <property type="entry name" value="FAD/NAD(P)-binding domain"/>
    <property type="match status" value="1"/>
</dbReference>
<dbReference type="GO" id="GO:0016614">
    <property type="term" value="F:oxidoreductase activity, acting on CH-OH group of donors"/>
    <property type="evidence" value="ECO:0007669"/>
    <property type="project" value="InterPro"/>
</dbReference>
<protein>
    <submittedName>
        <fullName evidence="3">GMC family oxidoreductase N-terminal domain-containing protein</fullName>
    </submittedName>
</protein>
<accession>A0A921F291</accession>
<name>A0A921F291_9ACTN</name>
<dbReference type="InterPro" id="IPR036188">
    <property type="entry name" value="FAD/NAD-bd_sf"/>
</dbReference>
<comment type="caution">
    <text evidence="3">The sequence shown here is derived from an EMBL/GenBank/DDBJ whole genome shotgun (WGS) entry which is preliminary data.</text>
</comment>
<dbReference type="Pfam" id="PF05199">
    <property type="entry name" value="GMC_oxred_C"/>
    <property type="match status" value="1"/>
</dbReference>
<dbReference type="PANTHER" id="PTHR11552">
    <property type="entry name" value="GLUCOSE-METHANOL-CHOLINE GMC OXIDOREDUCTASE"/>
    <property type="match status" value="1"/>
</dbReference>
<comment type="similarity">
    <text evidence="1">Belongs to the GMC oxidoreductase family.</text>
</comment>
<proteinExistence type="inferred from homology"/>
<evidence type="ECO:0000259" key="2">
    <source>
        <dbReference type="Pfam" id="PF05199"/>
    </source>
</evidence>
<dbReference type="Gene3D" id="3.50.50.60">
    <property type="entry name" value="FAD/NAD(P)-binding domain"/>
    <property type="match status" value="2"/>
</dbReference>
<organism evidence="3 4">
    <name type="scientific">Dietzia timorensis</name>
    <dbReference type="NCBI Taxonomy" id="499555"/>
    <lineage>
        <taxon>Bacteria</taxon>
        <taxon>Bacillati</taxon>
        <taxon>Actinomycetota</taxon>
        <taxon>Actinomycetes</taxon>
        <taxon>Mycobacteriales</taxon>
        <taxon>Dietziaceae</taxon>
        <taxon>Dietzia</taxon>
    </lineage>
</organism>
<dbReference type="Proteomes" id="UP000776650">
    <property type="component" value="Unassembled WGS sequence"/>
</dbReference>
<dbReference type="GO" id="GO:0050660">
    <property type="term" value="F:flavin adenine dinucleotide binding"/>
    <property type="evidence" value="ECO:0007669"/>
    <property type="project" value="InterPro"/>
</dbReference>
<dbReference type="InterPro" id="IPR007867">
    <property type="entry name" value="GMC_OxRtase_C"/>
</dbReference>
<dbReference type="Pfam" id="PF13450">
    <property type="entry name" value="NAD_binding_8"/>
    <property type="match status" value="1"/>
</dbReference>
<dbReference type="InterPro" id="IPR012132">
    <property type="entry name" value="GMC_OxRdtase"/>
</dbReference>
<reference evidence="3" key="1">
    <citation type="journal article" date="2021" name="PeerJ">
        <title>Extensive microbial diversity within the chicken gut microbiome revealed by metagenomics and culture.</title>
        <authorList>
            <person name="Gilroy R."/>
            <person name="Ravi A."/>
            <person name="Getino M."/>
            <person name="Pursley I."/>
            <person name="Horton D.L."/>
            <person name="Alikhan N.F."/>
            <person name="Baker D."/>
            <person name="Gharbi K."/>
            <person name="Hall N."/>
            <person name="Watson M."/>
            <person name="Adriaenssens E.M."/>
            <person name="Foster-Nyarko E."/>
            <person name="Jarju S."/>
            <person name="Secka A."/>
            <person name="Antonio M."/>
            <person name="Oren A."/>
            <person name="Chaudhuri R.R."/>
            <person name="La Ragione R."/>
            <person name="Hildebrand F."/>
            <person name="Pallen M.J."/>
        </authorList>
    </citation>
    <scope>NUCLEOTIDE SEQUENCE</scope>
    <source>
        <strain evidence="3">ChiGjej1B1-18357</strain>
    </source>
</reference>
<reference evidence="3" key="2">
    <citation type="submission" date="2021-09" db="EMBL/GenBank/DDBJ databases">
        <authorList>
            <person name="Gilroy R."/>
        </authorList>
    </citation>
    <scope>NUCLEOTIDE SEQUENCE</scope>
    <source>
        <strain evidence="3">ChiGjej1B1-18357</strain>
    </source>
</reference>